<dbReference type="AlphaFoldDB" id="A0A6A6AU21"/>
<evidence type="ECO:0000256" key="6">
    <source>
        <dbReference type="ARBA" id="ARBA00023128"/>
    </source>
</evidence>
<dbReference type="PANTHER" id="PTHR28071">
    <property type="entry name" value="REDOX PROTEIN FMP46, MITOCHONDRIAL-RELATED"/>
    <property type="match status" value="1"/>
</dbReference>
<dbReference type="PROSITE" id="PS51353">
    <property type="entry name" value="ARSC"/>
    <property type="match status" value="1"/>
</dbReference>
<dbReference type="EMBL" id="ML995583">
    <property type="protein sequence ID" value="KAF2135449.1"/>
    <property type="molecule type" value="Genomic_DNA"/>
</dbReference>
<evidence type="ECO:0000313" key="8">
    <source>
        <dbReference type="EMBL" id="KAF2135449.1"/>
    </source>
</evidence>
<dbReference type="PANTHER" id="PTHR28071:SF1">
    <property type="entry name" value="REDOX PROTEIN FMP46, MITOCHONDRIAL-RELATED"/>
    <property type="match status" value="1"/>
</dbReference>
<sequence>MFPTLIRQSIFKRLFGEAGAKDVVTIFHAPQNAASTRILTLLKQSQATAQTTATEDQASSHDTQSKAERTEFELDVQEGEPTSDQLRTILEYMGSDSAGKIITGAVSEEDAVKKFKSSPSAFVRPLVVDWNAGRAVVGENESEILRLVKEIPRDGSSK</sequence>
<evidence type="ECO:0000256" key="4">
    <source>
        <dbReference type="ARBA" id="ARBA00022946"/>
    </source>
</evidence>
<keyword evidence="6" id="KW-0496">Mitochondrion</keyword>
<evidence type="ECO:0000256" key="2">
    <source>
        <dbReference type="ARBA" id="ARBA00004173"/>
    </source>
</evidence>
<dbReference type="InterPro" id="IPR006660">
    <property type="entry name" value="Arsenate_reductase-like"/>
</dbReference>
<dbReference type="GO" id="GO:0005739">
    <property type="term" value="C:mitochondrion"/>
    <property type="evidence" value="ECO:0007669"/>
    <property type="project" value="UniProtKB-SubCell"/>
</dbReference>
<name>A0A6A6AU21_9PEZI</name>
<evidence type="ECO:0000256" key="7">
    <source>
        <dbReference type="SAM" id="MobiDB-lite"/>
    </source>
</evidence>
<dbReference type="Gene3D" id="3.40.30.10">
    <property type="entry name" value="Glutaredoxin"/>
    <property type="match status" value="1"/>
</dbReference>
<dbReference type="GO" id="GO:0016491">
    <property type="term" value="F:oxidoreductase activity"/>
    <property type="evidence" value="ECO:0007669"/>
    <property type="project" value="UniProtKB-KW"/>
</dbReference>
<comment type="subcellular location">
    <subcellularLocation>
        <location evidence="2">Mitochondrion</location>
    </subcellularLocation>
</comment>
<comment type="function">
    <text evidence="1">Putative mitochondrial redox protein which could be involved in the reduction of small toxic molecules.</text>
</comment>
<dbReference type="OrthoDB" id="59229at2759"/>
<keyword evidence="4" id="KW-0809">Transit peptide</keyword>
<feature type="compositionally biased region" description="Basic and acidic residues" evidence="7">
    <location>
        <begin position="63"/>
        <end position="72"/>
    </location>
</feature>
<dbReference type="GeneID" id="54296037"/>
<evidence type="ECO:0008006" key="10">
    <source>
        <dbReference type="Google" id="ProtNLM"/>
    </source>
</evidence>
<proteinExistence type="inferred from homology"/>
<reference evidence="8" key="1">
    <citation type="journal article" date="2020" name="Stud. Mycol.">
        <title>101 Dothideomycetes genomes: a test case for predicting lifestyles and emergence of pathogens.</title>
        <authorList>
            <person name="Haridas S."/>
            <person name="Albert R."/>
            <person name="Binder M."/>
            <person name="Bloem J."/>
            <person name="Labutti K."/>
            <person name="Salamov A."/>
            <person name="Andreopoulos B."/>
            <person name="Baker S."/>
            <person name="Barry K."/>
            <person name="Bills G."/>
            <person name="Bluhm B."/>
            <person name="Cannon C."/>
            <person name="Castanera R."/>
            <person name="Culley D."/>
            <person name="Daum C."/>
            <person name="Ezra D."/>
            <person name="Gonzalez J."/>
            <person name="Henrissat B."/>
            <person name="Kuo A."/>
            <person name="Liang C."/>
            <person name="Lipzen A."/>
            <person name="Lutzoni F."/>
            <person name="Magnuson J."/>
            <person name="Mondo S."/>
            <person name="Nolan M."/>
            <person name="Ohm R."/>
            <person name="Pangilinan J."/>
            <person name="Park H.-J."/>
            <person name="Ramirez L."/>
            <person name="Alfaro M."/>
            <person name="Sun H."/>
            <person name="Tritt A."/>
            <person name="Yoshinaga Y."/>
            <person name="Zwiers L.-H."/>
            <person name="Turgeon B."/>
            <person name="Goodwin S."/>
            <person name="Spatafora J."/>
            <person name="Crous P."/>
            <person name="Grigoriev I."/>
        </authorList>
    </citation>
    <scope>NUCLEOTIDE SEQUENCE</scope>
    <source>
        <strain evidence="8">CBS 121167</strain>
    </source>
</reference>
<evidence type="ECO:0000256" key="5">
    <source>
        <dbReference type="ARBA" id="ARBA00023002"/>
    </source>
</evidence>
<evidence type="ECO:0000256" key="3">
    <source>
        <dbReference type="ARBA" id="ARBA00009734"/>
    </source>
</evidence>
<dbReference type="Proteomes" id="UP000799438">
    <property type="component" value="Unassembled WGS sequence"/>
</dbReference>
<dbReference type="InterPro" id="IPR036249">
    <property type="entry name" value="Thioredoxin-like_sf"/>
</dbReference>
<comment type="similarity">
    <text evidence="3">Belongs to the FMP46 family.</text>
</comment>
<accession>A0A6A6AU21</accession>
<gene>
    <name evidence="8" type="ORF">K452DRAFT_260659</name>
</gene>
<feature type="region of interest" description="Disordered" evidence="7">
    <location>
        <begin position="50"/>
        <end position="83"/>
    </location>
</feature>
<organism evidence="8 9">
    <name type="scientific">Aplosporella prunicola CBS 121167</name>
    <dbReference type="NCBI Taxonomy" id="1176127"/>
    <lineage>
        <taxon>Eukaryota</taxon>
        <taxon>Fungi</taxon>
        <taxon>Dikarya</taxon>
        <taxon>Ascomycota</taxon>
        <taxon>Pezizomycotina</taxon>
        <taxon>Dothideomycetes</taxon>
        <taxon>Dothideomycetes incertae sedis</taxon>
        <taxon>Botryosphaeriales</taxon>
        <taxon>Aplosporellaceae</taxon>
        <taxon>Aplosporella</taxon>
    </lineage>
</organism>
<dbReference type="InterPro" id="IPR012882">
    <property type="entry name" value="Fmp46"/>
</dbReference>
<evidence type="ECO:0000256" key="1">
    <source>
        <dbReference type="ARBA" id="ARBA00002963"/>
    </source>
</evidence>
<dbReference type="Pfam" id="PF07955">
    <property type="entry name" value="DUF1687"/>
    <property type="match status" value="1"/>
</dbReference>
<dbReference type="RefSeq" id="XP_033391167.1">
    <property type="nucleotide sequence ID" value="XM_033538541.1"/>
</dbReference>
<keyword evidence="9" id="KW-1185">Reference proteome</keyword>
<protein>
    <recommendedName>
        <fullName evidence="10">Thioredoxin-like fold domain-containing protein</fullName>
    </recommendedName>
</protein>
<evidence type="ECO:0000313" key="9">
    <source>
        <dbReference type="Proteomes" id="UP000799438"/>
    </source>
</evidence>
<dbReference type="SUPFAM" id="SSF52833">
    <property type="entry name" value="Thioredoxin-like"/>
    <property type="match status" value="1"/>
</dbReference>
<keyword evidence="5" id="KW-0560">Oxidoreductase</keyword>